<evidence type="ECO:0000256" key="9">
    <source>
        <dbReference type="ARBA" id="ARBA00046608"/>
    </source>
</evidence>
<evidence type="ECO:0000256" key="2">
    <source>
        <dbReference type="ARBA" id="ARBA00022490"/>
    </source>
</evidence>
<keyword evidence="3 10" id="KW-0444">Lipid biosynthesis</keyword>
<gene>
    <name evidence="10" type="primary">plsX</name>
    <name evidence="12" type="ordered locus">Hoch_1891</name>
</gene>
<dbReference type="PANTHER" id="PTHR30100:SF1">
    <property type="entry name" value="PHOSPHATE ACYLTRANSFERASE"/>
    <property type="match status" value="1"/>
</dbReference>
<dbReference type="GO" id="GO:0008654">
    <property type="term" value="P:phospholipid biosynthetic process"/>
    <property type="evidence" value="ECO:0007669"/>
    <property type="project" value="UniProtKB-KW"/>
</dbReference>
<comment type="pathway">
    <text evidence="10">Lipid metabolism; phospholipid metabolism.</text>
</comment>
<comment type="function">
    <text evidence="10">Catalyzes the reversible formation of acyl-phosphate (acyl-PO(4)) from acyl-[acyl-carrier-protein] (acyl-ACP). This enzyme utilizes acyl-ACP as fatty acyl donor, but not acyl-CoA.</text>
</comment>
<dbReference type="KEGG" id="hoh:Hoch_1891"/>
<feature type="region of interest" description="Disordered" evidence="11">
    <location>
        <begin position="341"/>
        <end position="366"/>
    </location>
</feature>
<evidence type="ECO:0000256" key="3">
    <source>
        <dbReference type="ARBA" id="ARBA00022516"/>
    </source>
</evidence>
<keyword evidence="4 10" id="KW-0808">Transferase</keyword>
<dbReference type="GO" id="GO:0006633">
    <property type="term" value="P:fatty acid biosynthetic process"/>
    <property type="evidence" value="ECO:0007669"/>
    <property type="project" value="UniProtKB-UniRule"/>
</dbReference>
<dbReference type="Proteomes" id="UP000001880">
    <property type="component" value="Chromosome"/>
</dbReference>
<dbReference type="InterPro" id="IPR012281">
    <property type="entry name" value="Phospholipid_synth_PlsX-like"/>
</dbReference>
<comment type="catalytic activity">
    <reaction evidence="1 10">
        <text>a fatty acyl-[ACP] + phosphate = an acyl phosphate + holo-[ACP]</text>
        <dbReference type="Rhea" id="RHEA:42292"/>
        <dbReference type="Rhea" id="RHEA-COMP:9685"/>
        <dbReference type="Rhea" id="RHEA-COMP:14125"/>
        <dbReference type="ChEBI" id="CHEBI:43474"/>
        <dbReference type="ChEBI" id="CHEBI:59918"/>
        <dbReference type="ChEBI" id="CHEBI:64479"/>
        <dbReference type="ChEBI" id="CHEBI:138651"/>
        <dbReference type="EC" id="2.3.1.274"/>
    </reaction>
</comment>
<evidence type="ECO:0000256" key="7">
    <source>
        <dbReference type="ARBA" id="ARBA00023264"/>
    </source>
</evidence>
<dbReference type="STRING" id="502025.Hoch_1891"/>
<keyword evidence="7 10" id="KW-1208">Phospholipid metabolism</keyword>
<dbReference type="EMBL" id="CP001804">
    <property type="protein sequence ID" value="ACY14438.1"/>
    <property type="molecule type" value="Genomic_DNA"/>
</dbReference>
<feature type="compositionally biased region" description="Acidic residues" evidence="11">
    <location>
        <begin position="355"/>
        <end position="366"/>
    </location>
</feature>
<dbReference type="GO" id="GO:0043811">
    <property type="term" value="F:phosphate:acyl-[acyl carrier protein] acyltransferase activity"/>
    <property type="evidence" value="ECO:0007669"/>
    <property type="project" value="UniProtKB-UniRule"/>
</dbReference>
<keyword evidence="6 10" id="KW-0594">Phospholipid biosynthesis</keyword>
<keyword evidence="2 10" id="KW-0963">Cytoplasm</keyword>
<dbReference type="GO" id="GO:0005737">
    <property type="term" value="C:cytoplasm"/>
    <property type="evidence" value="ECO:0007669"/>
    <property type="project" value="UniProtKB-SubCell"/>
</dbReference>
<dbReference type="HOGENOM" id="CLU_039379_1_1_7"/>
<name>D0LYW8_HALO1</name>
<dbReference type="RefSeq" id="WP_012827046.1">
    <property type="nucleotide sequence ID" value="NC_013440.1"/>
</dbReference>
<dbReference type="Gene3D" id="3.40.718.10">
    <property type="entry name" value="Isopropylmalate Dehydrogenase"/>
    <property type="match status" value="1"/>
</dbReference>
<keyword evidence="13" id="KW-1185">Reference proteome</keyword>
<dbReference type="eggNOG" id="COG0416">
    <property type="taxonomic scope" value="Bacteria"/>
</dbReference>
<dbReference type="PIRSF" id="PIRSF002465">
    <property type="entry name" value="Phsphlp_syn_PlsX"/>
    <property type="match status" value="1"/>
</dbReference>
<dbReference type="HAMAP" id="MF_00019">
    <property type="entry name" value="PlsX"/>
    <property type="match status" value="1"/>
</dbReference>
<dbReference type="SUPFAM" id="SSF53659">
    <property type="entry name" value="Isocitrate/Isopropylmalate dehydrogenase-like"/>
    <property type="match status" value="1"/>
</dbReference>
<evidence type="ECO:0000313" key="12">
    <source>
        <dbReference type="EMBL" id="ACY14438.1"/>
    </source>
</evidence>
<accession>D0LYW8</accession>
<reference evidence="12 13" key="1">
    <citation type="journal article" date="2010" name="Stand. Genomic Sci.">
        <title>Complete genome sequence of Haliangium ochraceum type strain (SMP-2).</title>
        <authorList>
            <consortium name="US DOE Joint Genome Institute (JGI-PGF)"/>
            <person name="Ivanova N."/>
            <person name="Daum C."/>
            <person name="Lang E."/>
            <person name="Abt B."/>
            <person name="Kopitz M."/>
            <person name="Saunders E."/>
            <person name="Lapidus A."/>
            <person name="Lucas S."/>
            <person name="Glavina Del Rio T."/>
            <person name="Nolan M."/>
            <person name="Tice H."/>
            <person name="Copeland A."/>
            <person name="Cheng J.F."/>
            <person name="Chen F."/>
            <person name="Bruce D."/>
            <person name="Goodwin L."/>
            <person name="Pitluck S."/>
            <person name="Mavromatis K."/>
            <person name="Pati A."/>
            <person name="Mikhailova N."/>
            <person name="Chen A."/>
            <person name="Palaniappan K."/>
            <person name="Land M."/>
            <person name="Hauser L."/>
            <person name="Chang Y.J."/>
            <person name="Jeffries C.D."/>
            <person name="Detter J.C."/>
            <person name="Brettin T."/>
            <person name="Rohde M."/>
            <person name="Goker M."/>
            <person name="Bristow J."/>
            <person name="Markowitz V."/>
            <person name="Eisen J.A."/>
            <person name="Hugenholtz P."/>
            <person name="Kyrpides N.C."/>
            <person name="Klenk H.P."/>
        </authorList>
    </citation>
    <scope>NUCLEOTIDE SEQUENCE [LARGE SCALE GENOMIC DNA]</scope>
    <source>
        <strain evidence="13">DSM 14365 / CIP 107738 / JCM 11303 / AJ 13395 / SMP-2</strain>
    </source>
</reference>
<keyword evidence="5 10" id="KW-0443">Lipid metabolism</keyword>
<comment type="subunit">
    <text evidence="9 10">Homodimer. Probably interacts with PlsY.</text>
</comment>
<dbReference type="NCBIfam" id="TIGR00182">
    <property type="entry name" value="plsX"/>
    <property type="match status" value="1"/>
</dbReference>
<sequence>MIAVDAMGGDSAPSSEVAGAVAAVRELPVEVVLVGDEPRLRAELSRLGRLVPPRVRIRHATQVVTMDDHPAQAFRSKRDSSMRVAFELCKSGEAQAVVSAGNSGAMLGHALFVLGRLPGVERPGIVTVFPTLRGKLVLCDMGANVEVKPSTLAQFAVLGACYDQVVHGHRRPRVGLLSNGSEATKGTALTRAADALLRRAALHPEVGFGYLGYIEGSNLWSGDVDVVATDGFTGNIMLKLGEGMADAFMLMVKRALEGSVRGRLGGALVRPVLGELKRSIDYAETGGALLAGVREVVTICHGRSDVTAIKNAIKLSAGFVRNALPARLGEAIARHRGLWASEDEGDGAGAGAGSDEADGGEAEGQG</sequence>
<dbReference type="InterPro" id="IPR003664">
    <property type="entry name" value="FA_synthesis"/>
</dbReference>
<organism evidence="12 13">
    <name type="scientific">Haliangium ochraceum (strain DSM 14365 / JCM 11303 / SMP-2)</name>
    <dbReference type="NCBI Taxonomy" id="502025"/>
    <lineage>
        <taxon>Bacteria</taxon>
        <taxon>Pseudomonadati</taxon>
        <taxon>Myxococcota</taxon>
        <taxon>Polyangia</taxon>
        <taxon>Haliangiales</taxon>
        <taxon>Kofleriaceae</taxon>
        <taxon>Haliangium</taxon>
    </lineage>
</organism>
<evidence type="ECO:0000313" key="13">
    <source>
        <dbReference type="Proteomes" id="UP000001880"/>
    </source>
</evidence>
<evidence type="ECO:0000256" key="6">
    <source>
        <dbReference type="ARBA" id="ARBA00023209"/>
    </source>
</evidence>
<evidence type="ECO:0000256" key="8">
    <source>
        <dbReference type="ARBA" id="ARBA00024069"/>
    </source>
</evidence>
<proteinExistence type="inferred from homology"/>
<evidence type="ECO:0000256" key="4">
    <source>
        <dbReference type="ARBA" id="ARBA00022679"/>
    </source>
</evidence>
<protein>
    <recommendedName>
        <fullName evidence="8 10">Phosphate acyltransferase</fullName>
        <ecNumber evidence="8 10">2.3.1.274</ecNumber>
    </recommendedName>
    <alternativeName>
        <fullName evidence="10">Acyl-ACP phosphotransacylase</fullName>
    </alternativeName>
    <alternativeName>
        <fullName evidence="10">Acyl-[acyl-carrier-protein]--phosphate acyltransferase</fullName>
    </alternativeName>
    <alternativeName>
        <fullName evidence="10">Phosphate-acyl-ACP acyltransferase</fullName>
    </alternativeName>
</protein>
<comment type="similarity">
    <text evidence="10">Belongs to the PlsX family.</text>
</comment>
<evidence type="ECO:0000256" key="5">
    <source>
        <dbReference type="ARBA" id="ARBA00023098"/>
    </source>
</evidence>
<evidence type="ECO:0000256" key="1">
    <source>
        <dbReference type="ARBA" id="ARBA00001232"/>
    </source>
</evidence>
<evidence type="ECO:0000256" key="11">
    <source>
        <dbReference type="SAM" id="MobiDB-lite"/>
    </source>
</evidence>
<evidence type="ECO:0000256" key="10">
    <source>
        <dbReference type="HAMAP-Rule" id="MF_00019"/>
    </source>
</evidence>
<dbReference type="EC" id="2.3.1.274" evidence="8 10"/>
<dbReference type="Pfam" id="PF02504">
    <property type="entry name" value="FA_synthesis"/>
    <property type="match status" value="1"/>
</dbReference>
<dbReference type="AlphaFoldDB" id="D0LYW8"/>
<comment type="subcellular location">
    <subcellularLocation>
        <location evidence="10">Cytoplasm</location>
    </subcellularLocation>
    <text evidence="10">Associated with the membrane possibly through PlsY.</text>
</comment>
<dbReference type="PANTHER" id="PTHR30100">
    <property type="entry name" value="FATTY ACID/PHOSPHOLIPID SYNTHESIS PROTEIN PLSX"/>
    <property type="match status" value="1"/>
</dbReference>
<dbReference type="UniPathway" id="UPA00085"/>